<reference evidence="2 3" key="1">
    <citation type="submission" date="2022-12" db="EMBL/GenBank/DDBJ databases">
        <title>Genomic features and morphological characterization of a novel Knufia sp. strain isolated from spacecraft assembly facility.</title>
        <authorList>
            <person name="Teixeira M."/>
            <person name="Chander A.M."/>
            <person name="Stajich J.E."/>
            <person name="Venkateswaran K."/>
        </authorList>
    </citation>
    <scope>NUCLEOTIDE SEQUENCE [LARGE SCALE GENOMIC DNA]</scope>
    <source>
        <strain evidence="2 3">FJI-L2-BK-P2</strain>
    </source>
</reference>
<dbReference type="PANTHER" id="PTHR15004:SF0">
    <property type="entry name" value="GLUTAMYL-TRNA(GLN) AMIDOTRANSFERASE SUBUNIT C, MITOCHONDRIAL"/>
    <property type="match status" value="1"/>
</dbReference>
<sequence length="194" mass="22007">MDRVPIRRIIFGTSYRGPDIKSGRIQTSSRIESMLSRPSWSVRSLLPKDEDTSQASVTKEQLHHLLKLSALPQPKSVEEEAGMLKTLESQIHFVKQIQKVDTTGVEPLVAIRDETAEAIQEQTITLEKLKPYLDQEEKVGNNGTIRRRKPTDMITESGWDPFELGDGKETRKKGKYFFVKKEKDRQSAAAISTP</sequence>
<dbReference type="AlphaFoldDB" id="A0AAN8EXW6"/>
<keyword evidence="3" id="KW-1185">Reference proteome</keyword>
<evidence type="ECO:0000259" key="1">
    <source>
        <dbReference type="Pfam" id="PF20978"/>
    </source>
</evidence>
<evidence type="ECO:0000313" key="3">
    <source>
        <dbReference type="Proteomes" id="UP001316803"/>
    </source>
</evidence>
<gene>
    <name evidence="2" type="ORF">OHC33_000508</name>
</gene>
<dbReference type="Proteomes" id="UP001316803">
    <property type="component" value="Unassembled WGS sequence"/>
</dbReference>
<organism evidence="2 3">
    <name type="scientific">Knufia fluminis</name>
    <dbReference type="NCBI Taxonomy" id="191047"/>
    <lineage>
        <taxon>Eukaryota</taxon>
        <taxon>Fungi</taxon>
        <taxon>Dikarya</taxon>
        <taxon>Ascomycota</taxon>
        <taxon>Pezizomycotina</taxon>
        <taxon>Eurotiomycetes</taxon>
        <taxon>Chaetothyriomycetidae</taxon>
        <taxon>Chaetothyriales</taxon>
        <taxon>Trichomeriaceae</taxon>
        <taxon>Knufia</taxon>
    </lineage>
</organism>
<dbReference type="InterPro" id="IPR003837">
    <property type="entry name" value="GatC"/>
</dbReference>
<feature type="domain" description="Glutamyl-tRNA amidotransferase complex subunit Gta3" evidence="1">
    <location>
        <begin position="53"/>
        <end position="108"/>
    </location>
</feature>
<dbReference type="GO" id="GO:0070681">
    <property type="term" value="P:glutaminyl-tRNAGln biosynthesis via transamidation"/>
    <property type="evidence" value="ECO:0007669"/>
    <property type="project" value="TreeGrafter"/>
</dbReference>
<dbReference type="SUPFAM" id="SSF141000">
    <property type="entry name" value="Glu-tRNAGln amidotransferase C subunit"/>
    <property type="match status" value="1"/>
</dbReference>
<dbReference type="GO" id="GO:0005739">
    <property type="term" value="C:mitochondrion"/>
    <property type="evidence" value="ECO:0007669"/>
    <property type="project" value="TreeGrafter"/>
</dbReference>
<comment type="caution">
    <text evidence="2">The sequence shown here is derived from an EMBL/GenBank/DDBJ whole genome shotgun (WGS) entry which is preliminary data.</text>
</comment>
<name>A0AAN8EXW6_9EURO</name>
<dbReference type="Pfam" id="PF20978">
    <property type="entry name" value="Gta3"/>
    <property type="match status" value="1"/>
</dbReference>
<protein>
    <recommendedName>
        <fullName evidence="1">Glutamyl-tRNA amidotransferase complex subunit Gta3 domain-containing protein</fullName>
    </recommendedName>
</protein>
<dbReference type="GO" id="GO:0030956">
    <property type="term" value="C:glutamyl-tRNA(Gln) amidotransferase complex"/>
    <property type="evidence" value="ECO:0007669"/>
    <property type="project" value="TreeGrafter"/>
</dbReference>
<dbReference type="EMBL" id="JAKLMC020000001">
    <property type="protein sequence ID" value="KAK5958665.1"/>
    <property type="molecule type" value="Genomic_DNA"/>
</dbReference>
<dbReference type="InterPro" id="IPR049545">
    <property type="entry name" value="Gta3_dom"/>
</dbReference>
<dbReference type="GO" id="GO:0006450">
    <property type="term" value="P:regulation of translational fidelity"/>
    <property type="evidence" value="ECO:0007669"/>
    <property type="project" value="InterPro"/>
</dbReference>
<proteinExistence type="predicted"/>
<accession>A0AAN8EXW6</accession>
<evidence type="ECO:0000313" key="2">
    <source>
        <dbReference type="EMBL" id="KAK5958665.1"/>
    </source>
</evidence>
<dbReference type="GO" id="GO:0032543">
    <property type="term" value="P:mitochondrial translation"/>
    <property type="evidence" value="ECO:0007669"/>
    <property type="project" value="TreeGrafter"/>
</dbReference>
<dbReference type="InterPro" id="IPR036113">
    <property type="entry name" value="Asp/Glu-ADT_sf_sub_c"/>
</dbReference>
<dbReference type="PANTHER" id="PTHR15004">
    <property type="entry name" value="GLUTAMYL-TRNA(GLN) AMIDOTRANSFERASE SUBUNIT C, MITOCHONDRIAL"/>
    <property type="match status" value="1"/>
</dbReference>